<keyword evidence="1" id="KW-0812">Transmembrane</keyword>
<reference evidence="2 3" key="1">
    <citation type="journal article" date="2020" name="IScience">
        <title>Genome Sequencing of the Endangered Kingdonia uniflora (Circaeasteraceae, Ranunculales) Reveals Potential Mechanisms of Evolutionary Specialization.</title>
        <authorList>
            <person name="Sun Y."/>
            <person name="Deng T."/>
            <person name="Zhang A."/>
            <person name="Moore M.J."/>
            <person name="Landis J.B."/>
            <person name="Lin N."/>
            <person name="Zhang H."/>
            <person name="Zhang X."/>
            <person name="Huang J."/>
            <person name="Zhang X."/>
            <person name="Sun H."/>
            <person name="Wang H."/>
        </authorList>
    </citation>
    <scope>NUCLEOTIDE SEQUENCE [LARGE SCALE GENOMIC DNA]</scope>
    <source>
        <strain evidence="2">TB1705</strain>
        <tissue evidence="2">Leaf</tissue>
    </source>
</reference>
<sequence>MAFNSELVLLPAIVLISLRTSLDVLCVLEAWSLSTVIVIGGCLKYWIPCGSMVSSGLLVVYGLFAYRVVILLVLMILRADSAYSCGADLKCSFGRVSYDGVAIGLRYFIVVDVVVFLVLSLTDLEFQKSIRGAHFRWGSVWAVSPRLSLRAYRQARWFAYRVMILIVLMILRADRAYSFEECDHCGCLPVAVIAWVKFLVLRCQKLWGFLTAVWWYDWGLVWLGRGGIVAILGSSCCRFGEGCLSRQWWPFWFRNYCHSYSYYGRRFRTVLTPFEHRVRDCWAADLEGLEWPIFMCLWVVGVAQRSVVDRGFRCSFVTGFSCGADLKCSFRRVSHVGVAIGLWYFIVVDVVVFLVLSVSDLVFWKSIRGVHFRWGSVWAVSPRLSFRAYRQTSFIFLNN</sequence>
<feature type="transmembrane region" description="Helical" evidence="1">
    <location>
        <begin position="31"/>
        <end position="47"/>
    </location>
</feature>
<proteinExistence type="predicted"/>
<feature type="transmembrane region" description="Helical" evidence="1">
    <location>
        <begin position="155"/>
        <end position="173"/>
    </location>
</feature>
<evidence type="ECO:0000313" key="2">
    <source>
        <dbReference type="EMBL" id="KAF6141882.1"/>
    </source>
</evidence>
<name>A0A7J7LH18_9MAGN</name>
<dbReference type="AlphaFoldDB" id="A0A7J7LH18"/>
<keyword evidence="1" id="KW-0472">Membrane</keyword>
<protein>
    <submittedName>
        <fullName evidence="2">Uncharacterized protein</fullName>
    </submittedName>
</protein>
<organism evidence="2 3">
    <name type="scientific">Kingdonia uniflora</name>
    <dbReference type="NCBI Taxonomy" id="39325"/>
    <lineage>
        <taxon>Eukaryota</taxon>
        <taxon>Viridiplantae</taxon>
        <taxon>Streptophyta</taxon>
        <taxon>Embryophyta</taxon>
        <taxon>Tracheophyta</taxon>
        <taxon>Spermatophyta</taxon>
        <taxon>Magnoliopsida</taxon>
        <taxon>Ranunculales</taxon>
        <taxon>Circaeasteraceae</taxon>
        <taxon>Kingdonia</taxon>
    </lineage>
</organism>
<feature type="transmembrane region" description="Helical" evidence="1">
    <location>
        <begin position="97"/>
        <end position="121"/>
    </location>
</feature>
<accession>A0A7J7LH18</accession>
<dbReference type="EMBL" id="JACGCM010002284">
    <property type="protein sequence ID" value="KAF6141882.1"/>
    <property type="molecule type" value="Genomic_DNA"/>
</dbReference>
<dbReference type="Proteomes" id="UP000541444">
    <property type="component" value="Unassembled WGS sequence"/>
</dbReference>
<keyword evidence="3" id="KW-1185">Reference proteome</keyword>
<feature type="transmembrane region" description="Helical" evidence="1">
    <location>
        <begin position="59"/>
        <end position="77"/>
    </location>
</feature>
<gene>
    <name evidence="2" type="ORF">GIB67_037850</name>
</gene>
<evidence type="ECO:0000256" key="1">
    <source>
        <dbReference type="SAM" id="Phobius"/>
    </source>
</evidence>
<evidence type="ECO:0000313" key="3">
    <source>
        <dbReference type="Proteomes" id="UP000541444"/>
    </source>
</evidence>
<keyword evidence="1" id="KW-1133">Transmembrane helix</keyword>
<comment type="caution">
    <text evidence="2">The sequence shown here is derived from an EMBL/GenBank/DDBJ whole genome shotgun (WGS) entry which is preliminary data.</text>
</comment>
<feature type="transmembrane region" description="Helical" evidence="1">
    <location>
        <begin position="342"/>
        <end position="364"/>
    </location>
</feature>